<dbReference type="GO" id="GO:0004930">
    <property type="term" value="F:G protein-coupled receptor activity"/>
    <property type="evidence" value="ECO:0007669"/>
    <property type="project" value="UniProtKB-KW"/>
</dbReference>
<comment type="subcellular location">
    <subcellularLocation>
        <location evidence="1">Cell membrane</location>
        <topology evidence="1">Multi-pass membrane protein</topology>
    </subcellularLocation>
</comment>
<feature type="region of interest" description="Disordered" evidence="11">
    <location>
        <begin position="823"/>
        <end position="857"/>
    </location>
</feature>
<evidence type="ECO:0000256" key="7">
    <source>
        <dbReference type="ARBA" id="ARBA00023136"/>
    </source>
</evidence>
<keyword evidence="7 12" id="KW-0472">Membrane</keyword>
<evidence type="ECO:0000313" key="15">
    <source>
        <dbReference type="EMBL" id="KAF7693445.1"/>
    </source>
</evidence>
<dbReference type="PROSITE" id="PS00979">
    <property type="entry name" value="G_PROTEIN_RECEP_F3_1"/>
    <property type="match status" value="1"/>
</dbReference>
<dbReference type="Pfam" id="PF00003">
    <property type="entry name" value="7tm_3"/>
    <property type="match status" value="1"/>
</dbReference>
<dbReference type="Proteomes" id="UP000606274">
    <property type="component" value="Unassembled WGS sequence"/>
</dbReference>
<organism evidence="15 16">
    <name type="scientific">Silurus meridionalis</name>
    <name type="common">Southern catfish</name>
    <name type="synonym">Silurus soldatovi meridionalis</name>
    <dbReference type="NCBI Taxonomy" id="175797"/>
    <lineage>
        <taxon>Eukaryota</taxon>
        <taxon>Metazoa</taxon>
        <taxon>Chordata</taxon>
        <taxon>Craniata</taxon>
        <taxon>Vertebrata</taxon>
        <taxon>Euteleostomi</taxon>
        <taxon>Actinopterygii</taxon>
        <taxon>Neopterygii</taxon>
        <taxon>Teleostei</taxon>
        <taxon>Ostariophysi</taxon>
        <taxon>Siluriformes</taxon>
        <taxon>Siluridae</taxon>
        <taxon>Silurus</taxon>
    </lineage>
</organism>
<proteinExistence type="inferred from homology"/>
<dbReference type="InterPro" id="IPR017978">
    <property type="entry name" value="GPCR_3_C"/>
</dbReference>
<dbReference type="FunFam" id="2.10.50.30:FF:000001">
    <property type="entry name" value="metabotropic glutamate receptor 1"/>
    <property type="match status" value="1"/>
</dbReference>
<dbReference type="InterPro" id="IPR000337">
    <property type="entry name" value="GPCR_3"/>
</dbReference>
<feature type="signal peptide" evidence="13">
    <location>
        <begin position="1"/>
        <end position="22"/>
    </location>
</feature>
<dbReference type="Pfam" id="PF07562">
    <property type="entry name" value="NCD3G"/>
    <property type="match status" value="1"/>
</dbReference>
<name>A0A8T0AL17_SILME</name>
<feature type="transmembrane region" description="Helical" evidence="12">
    <location>
        <begin position="722"/>
        <end position="741"/>
    </location>
</feature>
<dbReference type="Pfam" id="PF01094">
    <property type="entry name" value="ANF_receptor"/>
    <property type="match status" value="1"/>
</dbReference>
<feature type="transmembrane region" description="Helical" evidence="12">
    <location>
        <begin position="560"/>
        <end position="584"/>
    </location>
</feature>
<accession>A0A8T0AL17</accession>
<dbReference type="PANTHER" id="PTHR24060">
    <property type="entry name" value="METABOTROPIC GLUTAMATE RECEPTOR"/>
    <property type="match status" value="1"/>
</dbReference>
<feature type="transmembrane region" description="Helical" evidence="12">
    <location>
        <begin position="599"/>
        <end position="618"/>
    </location>
</feature>
<evidence type="ECO:0000256" key="3">
    <source>
        <dbReference type="ARBA" id="ARBA00022475"/>
    </source>
</evidence>
<evidence type="ECO:0000256" key="8">
    <source>
        <dbReference type="ARBA" id="ARBA00023170"/>
    </source>
</evidence>
<dbReference type="AlphaFoldDB" id="A0A8T0AL17"/>
<dbReference type="InterPro" id="IPR011500">
    <property type="entry name" value="GPCR_3_9-Cys_dom"/>
</dbReference>
<dbReference type="FunFam" id="3.40.50.2300:FF:001113">
    <property type="match status" value="1"/>
</dbReference>
<feature type="transmembrane region" description="Helical" evidence="12">
    <location>
        <begin position="667"/>
        <end position="694"/>
    </location>
</feature>
<keyword evidence="8" id="KW-0675">Receptor</keyword>
<reference evidence="15" key="1">
    <citation type="submission" date="2020-08" db="EMBL/GenBank/DDBJ databases">
        <title>Chromosome-level assembly of Southern catfish (Silurus meridionalis) provides insights into visual adaptation to the nocturnal and benthic lifestyles.</title>
        <authorList>
            <person name="Zhang Y."/>
            <person name="Wang D."/>
            <person name="Peng Z."/>
        </authorList>
    </citation>
    <scope>NUCLEOTIDE SEQUENCE</scope>
    <source>
        <strain evidence="15">SWU-2019-XX</strain>
        <tissue evidence="15">Muscle</tissue>
    </source>
</reference>
<evidence type="ECO:0000256" key="9">
    <source>
        <dbReference type="ARBA" id="ARBA00023180"/>
    </source>
</evidence>
<feature type="chain" id="PRO_5035743727" description="G-protein coupled receptors family 3 profile domain-containing protein" evidence="13">
    <location>
        <begin position="23"/>
        <end position="857"/>
    </location>
</feature>
<feature type="compositionally biased region" description="Pro residues" evidence="11">
    <location>
        <begin position="833"/>
        <end position="850"/>
    </location>
</feature>
<evidence type="ECO:0000256" key="12">
    <source>
        <dbReference type="SAM" id="Phobius"/>
    </source>
</evidence>
<keyword evidence="9" id="KW-0325">Glycoprotein</keyword>
<protein>
    <recommendedName>
        <fullName evidence="14">G-protein coupled receptors family 3 profile domain-containing protein</fullName>
    </recommendedName>
</protein>
<dbReference type="InterPro" id="IPR038550">
    <property type="entry name" value="GPCR_3_9-Cys_sf"/>
</dbReference>
<feature type="transmembrane region" description="Helical" evidence="12">
    <location>
        <begin position="630"/>
        <end position="646"/>
    </location>
</feature>
<comment type="caution">
    <text evidence="15">The sequence shown here is derived from an EMBL/GenBank/DDBJ whole genome shotgun (WGS) entry which is preliminary data.</text>
</comment>
<feature type="domain" description="G-protein coupled receptors family 3 profile" evidence="14">
    <location>
        <begin position="561"/>
        <end position="827"/>
    </location>
</feature>
<dbReference type="InterPro" id="IPR001828">
    <property type="entry name" value="ANF_lig-bd_rcpt"/>
</dbReference>
<evidence type="ECO:0000256" key="13">
    <source>
        <dbReference type="SAM" id="SignalP"/>
    </source>
</evidence>
<dbReference type="PRINTS" id="PR00248">
    <property type="entry name" value="GPCRMGR"/>
</dbReference>
<feature type="transmembrane region" description="Helical" evidence="12">
    <location>
        <begin position="753"/>
        <end position="770"/>
    </location>
</feature>
<keyword evidence="4 12" id="KW-0812">Transmembrane</keyword>
<dbReference type="InterPro" id="IPR000162">
    <property type="entry name" value="GPCR_3_mtglu_rcpt"/>
</dbReference>
<comment type="similarity">
    <text evidence="2">Belongs to the G-protein coupled receptor 3 family.</text>
</comment>
<dbReference type="InterPro" id="IPR001458">
    <property type="entry name" value="GPCR_3_mGluR2"/>
</dbReference>
<evidence type="ECO:0000256" key="1">
    <source>
        <dbReference type="ARBA" id="ARBA00004651"/>
    </source>
</evidence>
<feature type="transmembrane region" description="Helical" evidence="12">
    <location>
        <begin position="790"/>
        <end position="813"/>
    </location>
</feature>
<keyword evidence="13" id="KW-0732">Signal</keyword>
<evidence type="ECO:0000259" key="14">
    <source>
        <dbReference type="PROSITE" id="PS50259"/>
    </source>
</evidence>
<dbReference type="InterPro" id="IPR028082">
    <property type="entry name" value="Peripla_BP_I"/>
</dbReference>
<dbReference type="GO" id="GO:0005886">
    <property type="term" value="C:plasma membrane"/>
    <property type="evidence" value="ECO:0007669"/>
    <property type="project" value="UniProtKB-SubCell"/>
</dbReference>
<dbReference type="PROSITE" id="PS00980">
    <property type="entry name" value="G_PROTEIN_RECEP_F3_2"/>
    <property type="match status" value="1"/>
</dbReference>
<dbReference type="InterPro" id="IPR050726">
    <property type="entry name" value="mGluR"/>
</dbReference>
<sequence length="857" mass="95733">MAPLFLHMMAALLLILPATVRASPRYIPALPGAKREIILDGDLVIGGLFPVHEKGEGTQDCGKINEQRGIQRLEAMLLALDEINQDNRILPGLKLGAHILDTCSKDTYALEQSLEFVRTSLTKVHQPGFICPDGSNPVPDEAPLAISGVIGGSYSDVSIQVANLLRLFQIPQISYASTSAKLSDKSRYDYFARTVPPDFYQAKAMAEILRYFNWTYVSTVASEGDYGETGIDAFQQEARARSMNRGNYETVIRSLQQKANAKVVILFTHSEDARELLVAAARMNVTFIWVASDGWGAQESVVQGSEKAANGAFTIELSSYSIREFEDYFTKLTPEFNTRNPWFREFWEHKFGCRLQEPGCARHSLRDGSFKQESKIMFVVNAVYAMAHALHNMRQAVCPNTTRVCDAMKPGNGKRFYREFILKTKFDAPFRPADTENVVRFTSFGDSLGRYNIFYYRQENGRYVYRKVGYWAQSLVLNTSILHWAGGALPTSQCSDPCQPNEAKSMQPGDVCCWICIPCQAHQYLLDEFTCEDCGFGEWPLANLTGCYELPEEYINWSDAWAVGPVTIACLGMMCTLAVAVVFLRHNDTPVVKASGRELSYILLLGVLLCYAMTFIYIAKPSAVVCALRRLGLGTSFAVCYSALLTKTNRIARIFGGVRDGAQRPRFISPASQVAICAALISAQLLVALVWLLVEAPGVRKEMSPERRDVVTLKCNSLDSSMLVSLTYNCILIVLCTFYAFKTRKCPENFNEAKFIGFTMYTTCIIWLAFQPIFYVTASDYRVQTTTMCISVSLSGSVVLGCLFAPKIHIILFQPQKNVTTLRSKDNRSPQLLQPPAPPTHTPQPRPWFPPCATDER</sequence>
<dbReference type="PRINTS" id="PR00593">
    <property type="entry name" value="MTABOTROPICR"/>
</dbReference>
<dbReference type="InterPro" id="IPR017979">
    <property type="entry name" value="GPCR_3_CS"/>
</dbReference>
<gene>
    <name evidence="15" type="ORF">HF521_008761</name>
</gene>
<dbReference type="PRINTS" id="PR01052">
    <property type="entry name" value="MTABOTROPC2R"/>
</dbReference>
<evidence type="ECO:0000256" key="5">
    <source>
        <dbReference type="ARBA" id="ARBA00022989"/>
    </source>
</evidence>
<keyword evidence="16" id="KW-1185">Reference proteome</keyword>
<evidence type="ECO:0000256" key="2">
    <source>
        <dbReference type="ARBA" id="ARBA00007242"/>
    </source>
</evidence>
<keyword evidence="5 12" id="KW-1133">Transmembrane helix</keyword>
<evidence type="ECO:0000256" key="10">
    <source>
        <dbReference type="ARBA" id="ARBA00023224"/>
    </source>
</evidence>
<dbReference type="PROSITE" id="PS00981">
    <property type="entry name" value="G_PROTEIN_RECEP_F3_3"/>
    <property type="match status" value="1"/>
</dbReference>
<dbReference type="Gene3D" id="3.40.50.2300">
    <property type="match status" value="2"/>
</dbReference>
<evidence type="ECO:0000256" key="4">
    <source>
        <dbReference type="ARBA" id="ARBA00022692"/>
    </source>
</evidence>
<dbReference type="PROSITE" id="PS50259">
    <property type="entry name" value="G_PROTEIN_RECEP_F3_4"/>
    <property type="match status" value="1"/>
</dbReference>
<evidence type="ECO:0000256" key="6">
    <source>
        <dbReference type="ARBA" id="ARBA00023040"/>
    </source>
</evidence>
<dbReference type="Gene3D" id="2.10.50.30">
    <property type="entry name" value="GPCR, family 3, nine cysteines domain"/>
    <property type="match status" value="1"/>
</dbReference>
<dbReference type="SUPFAM" id="SSF53822">
    <property type="entry name" value="Periplasmic binding protein-like I"/>
    <property type="match status" value="1"/>
</dbReference>
<dbReference type="EMBL" id="JABFDY010000019">
    <property type="protein sequence ID" value="KAF7693445.1"/>
    <property type="molecule type" value="Genomic_DNA"/>
</dbReference>
<keyword evidence="6" id="KW-0297">G-protein coupled receptor</keyword>
<evidence type="ECO:0000313" key="16">
    <source>
        <dbReference type="Proteomes" id="UP000606274"/>
    </source>
</evidence>
<evidence type="ECO:0000256" key="11">
    <source>
        <dbReference type="SAM" id="MobiDB-lite"/>
    </source>
</evidence>
<keyword evidence="3" id="KW-1003">Cell membrane</keyword>
<keyword evidence="10" id="KW-0807">Transducer</keyword>